<dbReference type="EMBL" id="FLQS01000003">
    <property type="protein sequence ID" value="SBS71399.1"/>
    <property type="molecule type" value="Genomic_DNA"/>
</dbReference>
<feature type="domain" description="OmpR/PhoB-type" evidence="3">
    <location>
        <begin position="17"/>
        <end position="92"/>
    </location>
</feature>
<dbReference type="SUPFAM" id="SSF52540">
    <property type="entry name" value="P-loop containing nucleoside triphosphate hydrolases"/>
    <property type="match status" value="1"/>
</dbReference>
<dbReference type="PANTHER" id="PTHR47691">
    <property type="entry name" value="REGULATOR-RELATED"/>
    <property type="match status" value="1"/>
</dbReference>
<keyword evidence="2" id="KW-0238">DNA-binding</keyword>
<evidence type="ECO:0000256" key="1">
    <source>
        <dbReference type="ARBA" id="ARBA00005820"/>
    </source>
</evidence>
<protein>
    <submittedName>
        <fullName evidence="5">Transcriptional regulator, winged helix family</fullName>
    </submittedName>
</protein>
<dbReference type="SMART" id="SM00862">
    <property type="entry name" value="Trans_reg_C"/>
    <property type="match status" value="1"/>
</dbReference>
<dbReference type="Pfam" id="PF03704">
    <property type="entry name" value="BTAD"/>
    <property type="match status" value="1"/>
</dbReference>
<dbReference type="InterPro" id="IPR011990">
    <property type="entry name" value="TPR-like_helical_dom_sf"/>
</dbReference>
<feature type="domain" description="Bacterial transcriptional activator" evidence="4">
    <location>
        <begin position="99"/>
        <end position="240"/>
    </location>
</feature>
<dbReference type="InterPro" id="IPR058852">
    <property type="entry name" value="HTH_77"/>
</dbReference>
<evidence type="ECO:0000259" key="3">
    <source>
        <dbReference type="SMART" id="SM00862"/>
    </source>
</evidence>
<name>A0A1Y5P252_9MYCO</name>
<dbReference type="GO" id="GO:0000160">
    <property type="term" value="P:phosphorelay signal transduction system"/>
    <property type="evidence" value="ECO:0007669"/>
    <property type="project" value="InterPro"/>
</dbReference>
<dbReference type="GO" id="GO:0006355">
    <property type="term" value="P:regulation of DNA-templated transcription"/>
    <property type="evidence" value="ECO:0007669"/>
    <property type="project" value="InterPro"/>
</dbReference>
<dbReference type="PRINTS" id="PR00364">
    <property type="entry name" value="DISEASERSIST"/>
</dbReference>
<dbReference type="PANTHER" id="PTHR47691:SF3">
    <property type="entry name" value="HTH-TYPE TRANSCRIPTIONAL REGULATOR RV0890C-RELATED"/>
    <property type="match status" value="1"/>
</dbReference>
<evidence type="ECO:0000259" key="4">
    <source>
        <dbReference type="SMART" id="SM01043"/>
    </source>
</evidence>
<evidence type="ECO:0000313" key="5">
    <source>
        <dbReference type="EMBL" id="SBS71399.1"/>
    </source>
</evidence>
<reference evidence="5" key="1">
    <citation type="submission" date="2016-03" db="EMBL/GenBank/DDBJ databases">
        <authorList>
            <person name="Ploux O."/>
        </authorList>
    </citation>
    <scope>NUCLEOTIDE SEQUENCE</scope>
    <source>
        <strain evidence="5">UC10</strain>
    </source>
</reference>
<dbReference type="InterPro" id="IPR016032">
    <property type="entry name" value="Sig_transdc_resp-reg_C-effctor"/>
</dbReference>
<dbReference type="SUPFAM" id="SSF46894">
    <property type="entry name" value="C-terminal effector domain of the bipartite response regulators"/>
    <property type="match status" value="1"/>
</dbReference>
<dbReference type="GO" id="GO:0003677">
    <property type="term" value="F:DNA binding"/>
    <property type="evidence" value="ECO:0007669"/>
    <property type="project" value="UniProtKB-KW"/>
</dbReference>
<dbReference type="Gene3D" id="3.40.50.300">
    <property type="entry name" value="P-loop containing nucleotide triphosphate hydrolases"/>
    <property type="match status" value="1"/>
</dbReference>
<dbReference type="AlphaFoldDB" id="A0A1Y5P252"/>
<dbReference type="SUPFAM" id="SSF48452">
    <property type="entry name" value="TPR-like"/>
    <property type="match status" value="2"/>
</dbReference>
<gene>
    <name evidence="5" type="ORF">MHPYR_110056</name>
</gene>
<organism evidence="5">
    <name type="scientific">uncultured Mycobacterium sp</name>
    <dbReference type="NCBI Taxonomy" id="171292"/>
    <lineage>
        <taxon>Bacteria</taxon>
        <taxon>Bacillati</taxon>
        <taxon>Actinomycetota</taxon>
        <taxon>Actinomycetes</taxon>
        <taxon>Mycobacteriales</taxon>
        <taxon>Mycobacteriaceae</taxon>
        <taxon>Mycobacterium</taxon>
        <taxon>environmental samples</taxon>
    </lineage>
</organism>
<dbReference type="GO" id="GO:0043531">
    <property type="term" value="F:ADP binding"/>
    <property type="evidence" value="ECO:0007669"/>
    <property type="project" value="InterPro"/>
</dbReference>
<evidence type="ECO:0000256" key="2">
    <source>
        <dbReference type="ARBA" id="ARBA00023125"/>
    </source>
</evidence>
<dbReference type="InterPro" id="IPR005158">
    <property type="entry name" value="BTAD"/>
</dbReference>
<proteinExistence type="inferred from homology"/>
<accession>A0A1Y5P252</accession>
<dbReference type="Gene3D" id="1.10.10.10">
    <property type="entry name" value="Winged helix-like DNA-binding domain superfamily/Winged helix DNA-binding domain"/>
    <property type="match status" value="1"/>
</dbReference>
<dbReference type="Pfam" id="PF25872">
    <property type="entry name" value="HTH_77"/>
    <property type="match status" value="1"/>
</dbReference>
<dbReference type="InterPro" id="IPR036388">
    <property type="entry name" value="WH-like_DNA-bd_sf"/>
</dbReference>
<dbReference type="InterPro" id="IPR027417">
    <property type="entry name" value="P-loop_NTPase"/>
</dbReference>
<dbReference type="CDD" id="cd15831">
    <property type="entry name" value="BTAD"/>
    <property type="match status" value="1"/>
</dbReference>
<dbReference type="Gene3D" id="1.25.40.10">
    <property type="entry name" value="Tetratricopeptide repeat domain"/>
    <property type="match status" value="2"/>
</dbReference>
<comment type="similarity">
    <text evidence="1">Belongs to the AfsR/DnrI/RedD regulatory family.</text>
</comment>
<dbReference type="InterPro" id="IPR001867">
    <property type="entry name" value="OmpR/PhoB-type_DNA-bd"/>
</dbReference>
<dbReference type="SMART" id="SM01043">
    <property type="entry name" value="BTAD"/>
    <property type="match status" value="1"/>
</dbReference>
<sequence>MGARFRLLGDLEVHLNERPLDPGHARQRCVLAALLVDVNRSVPVDQLLDRVWADDPPRRARNALAGYLSRLRGLLAGVDGVTIGRSPGGYQLSTDPLSIDLHLFRHLTGQAGAADDPSEATALFDEALALWRGEPFAALDTPWILDIRGSLEVERLSVLLDRNDAALRAGRHHELLGELTTALAAHSLDERLAGQLMLAQYRSGRQAEALDTYRRMRERLVDELGVDPGPSLREIHQKILDGEDGVPAEVAPRPVRTRPHAGLPRRATRFIGREQEIAAAGKALREGPLVTLTGVGGVGKTRLALEAAGRDEQRFADGVWLCELAPVDDGEAVGHAMAAALSLQQRQGLGIDATLIEYLRSREVLLLIDNCEHVLDDAARLIDQIVRHCPRVSLLVTSREALGVEGERIVSVPPLGAAEATELFVDRARAGRPDFDPDREPVGAVAEICRRLDGLPLAIELAAARMRAMSSLDVARRLDRLRLLSGGVRSAHPRHQSLTATIDWSYRLLADDEQELFTRLSVFVGGFDLAAAHGVCSPDGASEDDTLELLSGLVDKSMVVARSGPDSSRFAMLEMLRAFGRDKLRENGISETYATRHSVYFTGLAERAAAGMHTQDEKAWAERILPDYDNLRAAFECAMADGDVDRAMRLVTSLPEPVHLRIGFEPGGWAQRLLDHAPADHPLFAATAGYAARAAWNQADHVRARALAVRADGRVPSRGTGRIAYPGDVLADVALYEGNPTDALRHYDAEVSRARRDDDPIRLVWTLFYVAICHAALRNPDSGLRAAEEARTVAEATANPTARSMADYALGLVLKKSQPDRALALFDEAAELAASAHNFWWHGIALMEAASTRAVHGDPNTAARDFIAVLDHWDRVGDWSQQWLNLRYVTRLLVRLGADEDAAVLHHALVDAGKPSPLSQTQIVRLGTGLGAPRAEALSGADAVARARASLRCFSS</sequence>